<organism evidence="4 5">
    <name type="scientific">Parasphingorhabdus litoris</name>
    <dbReference type="NCBI Taxonomy" id="394733"/>
    <lineage>
        <taxon>Bacteria</taxon>
        <taxon>Pseudomonadati</taxon>
        <taxon>Pseudomonadota</taxon>
        <taxon>Alphaproteobacteria</taxon>
        <taxon>Sphingomonadales</taxon>
        <taxon>Sphingomonadaceae</taxon>
        <taxon>Parasphingorhabdus</taxon>
    </lineage>
</organism>
<keyword evidence="1" id="KW-0175">Coiled coil</keyword>
<name>A0ABN1AW41_9SPHN</name>
<feature type="transmembrane region" description="Helical" evidence="3">
    <location>
        <begin position="7"/>
        <end position="25"/>
    </location>
</feature>
<dbReference type="EMBL" id="BAAAEM010000003">
    <property type="protein sequence ID" value="GAA0485076.1"/>
    <property type="molecule type" value="Genomic_DNA"/>
</dbReference>
<evidence type="ECO:0000256" key="3">
    <source>
        <dbReference type="SAM" id="Phobius"/>
    </source>
</evidence>
<evidence type="ECO:0000256" key="1">
    <source>
        <dbReference type="SAM" id="Coils"/>
    </source>
</evidence>
<dbReference type="Proteomes" id="UP001500713">
    <property type="component" value="Unassembled WGS sequence"/>
</dbReference>
<dbReference type="RefSeq" id="WP_229955404.1">
    <property type="nucleotide sequence ID" value="NZ_BAAAEM010000003.1"/>
</dbReference>
<evidence type="ECO:0000313" key="4">
    <source>
        <dbReference type="EMBL" id="GAA0485076.1"/>
    </source>
</evidence>
<proteinExistence type="predicted"/>
<accession>A0ABN1AW41</accession>
<gene>
    <name evidence="4" type="ORF">GCM10009096_29690</name>
</gene>
<keyword evidence="5" id="KW-1185">Reference proteome</keyword>
<keyword evidence="3" id="KW-0472">Membrane</keyword>
<feature type="region of interest" description="Disordered" evidence="2">
    <location>
        <begin position="430"/>
        <end position="453"/>
    </location>
</feature>
<dbReference type="PANTHER" id="PTHR30469">
    <property type="entry name" value="MULTIDRUG RESISTANCE PROTEIN MDTA"/>
    <property type="match status" value="1"/>
</dbReference>
<dbReference type="SUPFAM" id="SSF111369">
    <property type="entry name" value="HlyD-like secretion proteins"/>
    <property type="match status" value="1"/>
</dbReference>
<dbReference type="PANTHER" id="PTHR30469:SF12">
    <property type="entry name" value="MULTIDRUG RESISTANCE PROTEIN MDTA"/>
    <property type="match status" value="1"/>
</dbReference>
<evidence type="ECO:0000256" key="2">
    <source>
        <dbReference type="SAM" id="MobiDB-lite"/>
    </source>
</evidence>
<sequence>MHRQRVIGGLILLAAIVIAALLIFLRPEPAEKPEEENIPLVQAEALKIRSGNLMIEGSGTVRAREELTLAAEVAGKLVYVNPGLREGQRVARGATLFRIDTSDYRNAVQTAQADVASQNVAVMEAREEVTLARAELERFQKRGASNSAYASVDDSDYAARILPPDSLQQKQSAEDESASSASTNGLATREPQLQSARAALRRAQAQLADAQTALKRTTVRAPFAGVVRSEDIALGSYVAPGQSLGSMVGTADFEAVIPLSESEAALIPGLWRPGSSRIEASVYSDYGGTRYRWQAYVDRANSVLNPQTRTIDVFLRIPNPLRGGAPAVTQKEGQKSAGASGAPPLFVGSFVDAEITGRALDQYAVLPLAALRPGNQIWLVQDGKLRIAKVDIYQRTDTQALISTAGLGAKPVVILSALKAATNGQRVKIAEARKEASSNANPTPKKAKADKAP</sequence>
<protein>
    <submittedName>
        <fullName evidence="4">Efflux RND transporter periplasmic adaptor subunit</fullName>
    </submittedName>
</protein>
<keyword evidence="3" id="KW-0812">Transmembrane</keyword>
<dbReference type="Gene3D" id="2.40.30.170">
    <property type="match status" value="1"/>
</dbReference>
<keyword evidence="3" id="KW-1133">Transmembrane helix</keyword>
<dbReference type="Gene3D" id="2.40.50.100">
    <property type="match status" value="1"/>
</dbReference>
<evidence type="ECO:0000313" key="5">
    <source>
        <dbReference type="Proteomes" id="UP001500713"/>
    </source>
</evidence>
<dbReference type="Gene3D" id="1.10.287.470">
    <property type="entry name" value="Helix hairpin bin"/>
    <property type="match status" value="1"/>
</dbReference>
<dbReference type="Gene3D" id="2.40.420.20">
    <property type="match status" value="1"/>
</dbReference>
<feature type="coiled-coil region" evidence="1">
    <location>
        <begin position="193"/>
        <end position="220"/>
    </location>
</feature>
<reference evidence="4 5" key="1">
    <citation type="journal article" date="2019" name="Int. J. Syst. Evol. Microbiol.">
        <title>The Global Catalogue of Microorganisms (GCM) 10K type strain sequencing project: providing services to taxonomists for standard genome sequencing and annotation.</title>
        <authorList>
            <consortium name="The Broad Institute Genomics Platform"/>
            <consortium name="The Broad Institute Genome Sequencing Center for Infectious Disease"/>
            <person name="Wu L."/>
            <person name="Ma J."/>
        </authorList>
    </citation>
    <scope>NUCLEOTIDE SEQUENCE [LARGE SCALE GENOMIC DNA]</scope>
    <source>
        <strain evidence="4 5">JCM 14162</strain>
    </source>
</reference>
<feature type="region of interest" description="Disordered" evidence="2">
    <location>
        <begin position="166"/>
        <end position="189"/>
    </location>
</feature>
<comment type="caution">
    <text evidence="4">The sequence shown here is derived from an EMBL/GenBank/DDBJ whole genome shotgun (WGS) entry which is preliminary data.</text>
</comment>